<dbReference type="SUPFAM" id="SSF52172">
    <property type="entry name" value="CheY-like"/>
    <property type="match status" value="1"/>
</dbReference>
<dbReference type="InterPro" id="IPR011006">
    <property type="entry name" value="CheY-like_superfamily"/>
</dbReference>
<organism evidence="5 6">
    <name type="scientific">Sphingobacterium alkalisoli</name>
    <dbReference type="NCBI Taxonomy" id="1874115"/>
    <lineage>
        <taxon>Bacteria</taxon>
        <taxon>Pseudomonadati</taxon>
        <taxon>Bacteroidota</taxon>
        <taxon>Sphingobacteriia</taxon>
        <taxon>Sphingobacteriales</taxon>
        <taxon>Sphingobacteriaceae</taxon>
        <taxon>Sphingobacterium</taxon>
    </lineage>
</organism>
<evidence type="ECO:0000259" key="4">
    <source>
        <dbReference type="PROSITE" id="PS50930"/>
    </source>
</evidence>
<dbReference type="InterPro" id="IPR039420">
    <property type="entry name" value="WalR-like"/>
</dbReference>
<dbReference type="GO" id="GO:0006355">
    <property type="term" value="P:regulation of DNA-templated transcription"/>
    <property type="evidence" value="ECO:0007669"/>
    <property type="project" value="TreeGrafter"/>
</dbReference>
<dbReference type="InterPro" id="IPR007492">
    <property type="entry name" value="LytTR_DNA-bd_dom"/>
</dbReference>
<evidence type="ECO:0000256" key="2">
    <source>
        <dbReference type="PROSITE-ProRule" id="PRU00169"/>
    </source>
</evidence>
<name>A0A4U0H617_9SPHI</name>
<sequence length="233" mass="27271">MKINCIAIEDEPLALLKITEFVRDVKYLNLVHVFDNALEALLYLKDNTIDLVFLDIQMKGLSGMAFLEALQSKPKIIITSAYDEYALKGYEFDITDYLLKPFTFERFLKSVDKAYNTLYNREKNIRTDYIFLKVENRLEKVELESILFIKGMSDYLQFVCAEKSIMTLLTFNEALELLPAENFQRTHLSYVVATSKIDNIERNRIRIGKDTIPISDSYKEAFMKHLKQYKLLL</sequence>
<dbReference type="GO" id="GO:0000976">
    <property type="term" value="F:transcription cis-regulatory region binding"/>
    <property type="evidence" value="ECO:0007669"/>
    <property type="project" value="TreeGrafter"/>
</dbReference>
<dbReference type="Pfam" id="PF00072">
    <property type="entry name" value="Response_reg"/>
    <property type="match status" value="1"/>
</dbReference>
<dbReference type="PANTHER" id="PTHR48111">
    <property type="entry name" value="REGULATOR OF RPOS"/>
    <property type="match status" value="1"/>
</dbReference>
<dbReference type="SMART" id="SM00850">
    <property type="entry name" value="LytTR"/>
    <property type="match status" value="1"/>
</dbReference>
<dbReference type="Proteomes" id="UP000309872">
    <property type="component" value="Unassembled WGS sequence"/>
</dbReference>
<dbReference type="Gene3D" id="2.40.50.1020">
    <property type="entry name" value="LytTr DNA-binding domain"/>
    <property type="match status" value="1"/>
</dbReference>
<dbReference type="RefSeq" id="WP_136820033.1">
    <property type="nucleotide sequence ID" value="NZ_BMJX01000002.1"/>
</dbReference>
<dbReference type="Pfam" id="PF04397">
    <property type="entry name" value="LytTR"/>
    <property type="match status" value="1"/>
</dbReference>
<keyword evidence="1" id="KW-0238">DNA-binding</keyword>
<dbReference type="Gene3D" id="3.40.50.2300">
    <property type="match status" value="1"/>
</dbReference>
<dbReference type="GO" id="GO:0005829">
    <property type="term" value="C:cytosol"/>
    <property type="evidence" value="ECO:0007669"/>
    <property type="project" value="TreeGrafter"/>
</dbReference>
<accession>A0A4U0H617</accession>
<dbReference type="PANTHER" id="PTHR48111:SF17">
    <property type="entry name" value="TRANSCRIPTIONAL REGULATORY PROTEIN YPDB"/>
    <property type="match status" value="1"/>
</dbReference>
<evidence type="ECO:0000313" key="6">
    <source>
        <dbReference type="Proteomes" id="UP000309872"/>
    </source>
</evidence>
<dbReference type="PROSITE" id="PS50930">
    <property type="entry name" value="HTH_LYTTR"/>
    <property type="match status" value="1"/>
</dbReference>
<feature type="domain" description="Response regulatory" evidence="3">
    <location>
        <begin position="4"/>
        <end position="115"/>
    </location>
</feature>
<protein>
    <submittedName>
        <fullName evidence="5">Response regulator transcription factor</fullName>
    </submittedName>
</protein>
<dbReference type="PROSITE" id="PS50110">
    <property type="entry name" value="RESPONSE_REGULATORY"/>
    <property type="match status" value="1"/>
</dbReference>
<keyword evidence="2" id="KW-0597">Phosphoprotein</keyword>
<dbReference type="GO" id="GO:0032993">
    <property type="term" value="C:protein-DNA complex"/>
    <property type="evidence" value="ECO:0007669"/>
    <property type="project" value="TreeGrafter"/>
</dbReference>
<dbReference type="SMART" id="SM00448">
    <property type="entry name" value="REC"/>
    <property type="match status" value="1"/>
</dbReference>
<dbReference type="GO" id="GO:0000156">
    <property type="term" value="F:phosphorelay response regulator activity"/>
    <property type="evidence" value="ECO:0007669"/>
    <property type="project" value="TreeGrafter"/>
</dbReference>
<keyword evidence="6" id="KW-1185">Reference proteome</keyword>
<gene>
    <name evidence="5" type="ORF">FAZ19_07130</name>
</gene>
<proteinExistence type="predicted"/>
<dbReference type="AlphaFoldDB" id="A0A4U0H617"/>
<reference evidence="5 6" key="1">
    <citation type="submission" date="2019-04" db="EMBL/GenBank/DDBJ databases">
        <title>Sphingobacterium olei sp. nov., isolated from oil-contaminated soil.</title>
        <authorList>
            <person name="Liu B."/>
        </authorList>
    </citation>
    <scope>NUCLEOTIDE SEQUENCE [LARGE SCALE GENOMIC DNA]</scope>
    <source>
        <strain evidence="5 6">Y3L14</strain>
    </source>
</reference>
<dbReference type="InterPro" id="IPR001789">
    <property type="entry name" value="Sig_transdc_resp-reg_receiver"/>
</dbReference>
<dbReference type="EMBL" id="SUKA01000002">
    <property type="protein sequence ID" value="TJY66684.1"/>
    <property type="molecule type" value="Genomic_DNA"/>
</dbReference>
<feature type="modified residue" description="4-aspartylphosphate" evidence="2">
    <location>
        <position position="55"/>
    </location>
</feature>
<evidence type="ECO:0000259" key="3">
    <source>
        <dbReference type="PROSITE" id="PS50110"/>
    </source>
</evidence>
<comment type="caution">
    <text evidence="5">The sequence shown here is derived from an EMBL/GenBank/DDBJ whole genome shotgun (WGS) entry which is preliminary data.</text>
</comment>
<evidence type="ECO:0000256" key="1">
    <source>
        <dbReference type="ARBA" id="ARBA00023125"/>
    </source>
</evidence>
<dbReference type="OrthoDB" id="9787344at2"/>
<feature type="domain" description="HTH LytTR-type" evidence="4">
    <location>
        <begin position="130"/>
        <end position="228"/>
    </location>
</feature>
<evidence type="ECO:0000313" key="5">
    <source>
        <dbReference type="EMBL" id="TJY66684.1"/>
    </source>
</evidence>